<dbReference type="STRING" id="887929.HMP0721_1580"/>
<reference evidence="1 2" key="1">
    <citation type="submission" date="2010-12" db="EMBL/GenBank/DDBJ databases">
        <authorList>
            <person name="Muzny D."/>
            <person name="Qin X."/>
            <person name="Deng J."/>
            <person name="Jiang H."/>
            <person name="Liu Y."/>
            <person name="Qu J."/>
            <person name="Song X.-Z."/>
            <person name="Zhang L."/>
            <person name="Thornton R."/>
            <person name="Coyle M."/>
            <person name="Francisco L."/>
            <person name="Jackson L."/>
            <person name="Javaid M."/>
            <person name="Korchina V."/>
            <person name="Kovar C."/>
            <person name="Mata R."/>
            <person name="Mathew T."/>
            <person name="Ngo R."/>
            <person name="Nguyen L."/>
            <person name="Nguyen N."/>
            <person name="Okwuonu G."/>
            <person name="Ongeri F."/>
            <person name="Pham C."/>
            <person name="Simmons D."/>
            <person name="Wilczek-Boney K."/>
            <person name="Hale W."/>
            <person name="Jakkamsetti A."/>
            <person name="Pham P."/>
            <person name="Ruth R."/>
            <person name="San Lucas F."/>
            <person name="Warren J."/>
            <person name="Zhang J."/>
            <person name="Zhao Z."/>
            <person name="Zhou C."/>
            <person name="Zhu D."/>
            <person name="Lee S."/>
            <person name="Bess C."/>
            <person name="Blankenburg K."/>
            <person name="Forbes L."/>
            <person name="Fu Q."/>
            <person name="Gubbala S."/>
            <person name="Hirani K."/>
            <person name="Jayaseelan J.C."/>
            <person name="Lara F."/>
            <person name="Munidasa M."/>
            <person name="Palculict T."/>
            <person name="Patil S."/>
            <person name="Pu L.-L."/>
            <person name="Saada N."/>
            <person name="Tang L."/>
            <person name="Weissenberger G."/>
            <person name="Zhu Y."/>
            <person name="Hemphill L."/>
            <person name="Shang Y."/>
            <person name="Youmans B."/>
            <person name="Ayvaz T."/>
            <person name="Ross M."/>
            <person name="Santibanez J."/>
            <person name="Aqrawi P."/>
            <person name="Gross S."/>
            <person name="Joshi V."/>
            <person name="Fowler G."/>
            <person name="Nazareth L."/>
            <person name="Reid J."/>
            <person name="Worley K."/>
            <person name="Petrosino J."/>
            <person name="Highlander S."/>
            <person name="Gibbs R."/>
        </authorList>
    </citation>
    <scope>NUCLEOTIDE SEQUENCE [LARGE SCALE GENOMIC DNA]</scope>
    <source>
        <strain evidence="1 2">ATCC 23263</strain>
    </source>
</reference>
<comment type="caution">
    <text evidence="1">The sequence shown here is derived from an EMBL/GenBank/DDBJ whole genome shotgun (WGS) entry which is preliminary data.</text>
</comment>
<sequence length="600" mass="67262">MLINALCDYYQLLIQAGKLPKPGYTEIEITHTICLTPDGKIDRIIDNRREEVIANSKRKRAIIPGRSFPDMPTASAVKAIILDYRPVYIFGLFYDKAKGQFTSRPQKKNGKISDKEQKSHDAFVKMNLDIIDGLDSPVINAYRAFLQSWQPEVEIQNPALLGIAKEFNQSRFDFCLADDPIHTLQKDPLMIAKWEQMRQAPKANTMMGKDAVDGEEQVLARIHDKIKHIAGGQMSGTVLVGFNNASEESYGNKQSFNSGIGERTMKRYTAALNYLTANSNHKITIGETSVLFWAMTDDDRPVDLMTLLINAEAAHMSPEAADALIGQLFSDLREGAVSGERLSRNAGIDPSILFYIAGIKPNASRLSIKFMERQATGQMLAHVAKHQADLQIGPERQLIPLWRIARSMVPEKSSQAQPSPALVAKLFDAIVKGTPYPENLLATMIRRVKTERQVSHTRAAMIKACINRRMRMNNEKNEEVLQVALDTTNSSPAYVCGRFFAVLEKIQQDASGGKLNRTIKDAYFASASSNPAMVFPKLIKLSQSHLKKLGEGSRVYYQRLMTEIIALISGEFPKTQSLQDQGKFMIGYYHQNAKLYEKRQ</sequence>
<dbReference type="Pfam" id="PF09709">
    <property type="entry name" value="Cas_Csd1"/>
    <property type="match status" value="1"/>
</dbReference>
<name>E6MI47_9FIRM</name>
<dbReference type="OrthoDB" id="9778918at2"/>
<dbReference type="NCBIfam" id="TIGR01863">
    <property type="entry name" value="cas_Csd1"/>
    <property type="match status" value="1"/>
</dbReference>
<dbReference type="AlphaFoldDB" id="E6MI47"/>
<dbReference type="InterPro" id="IPR010144">
    <property type="entry name" value="CRISPR-assoc_prot_Csd1-typ"/>
</dbReference>
<evidence type="ECO:0000313" key="1">
    <source>
        <dbReference type="EMBL" id="EFV01199.1"/>
    </source>
</evidence>
<dbReference type="Proteomes" id="UP000004754">
    <property type="component" value="Unassembled WGS sequence"/>
</dbReference>
<accession>E6MI47</accession>
<dbReference type="RefSeq" id="WP_006599002.1">
    <property type="nucleotide sequence ID" value="NZ_GL622359.1"/>
</dbReference>
<evidence type="ECO:0000313" key="2">
    <source>
        <dbReference type="Proteomes" id="UP000004754"/>
    </source>
</evidence>
<protein>
    <submittedName>
        <fullName evidence="1">CRISPR-associated protein, Csd1 family</fullName>
    </submittedName>
</protein>
<proteinExistence type="predicted"/>
<dbReference type="EMBL" id="AEQN01000022">
    <property type="protein sequence ID" value="EFV01199.1"/>
    <property type="molecule type" value="Genomic_DNA"/>
</dbReference>
<dbReference type="eggNOG" id="ENOG502Z7WH">
    <property type="taxonomic scope" value="Bacteria"/>
</dbReference>
<gene>
    <name evidence="1" type="primary">csd1</name>
    <name evidence="1" type="ORF">HMP0721_1580</name>
</gene>
<dbReference type="HOGENOM" id="CLU_031037_0_0_9"/>
<organism evidence="1 2">
    <name type="scientific">Pseudoramibacter alactolyticus ATCC 23263</name>
    <dbReference type="NCBI Taxonomy" id="887929"/>
    <lineage>
        <taxon>Bacteria</taxon>
        <taxon>Bacillati</taxon>
        <taxon>Bacillota</taxon>
        <taxon>Clostridia</taxon>
        <taxon>Eubacteriales</taxon>
        <taxon>Eubacteriaceae</taxon>
        <taxon>Pseudoramibacter</taxon>
    </lineage>
</organism>
<keyword evidence="2" id="KW-1185">Reference proteome</keyword>